<proteinExistence type="predicted"/>
<keyword evidence="2" id="KW-1185">Reference proteome</keyword>
<gene>
    <name evidence="1" type="ORF">CKO21_15060</name>
</gene>
<accession>A0A934QKK2</accession>
<evidence type="ECO:0000313" key="2">
    <source>
        <dbReference type="Proteomes" id="UP000778970"/>
    </source>
</evidence>
<sequence>MTLAALVLTVVAALSLIGGARAFFGSDDKTAYFAEDGIAIRGYDPVAYFDQGAPVKGSAEHSLTWQGVTWQFASAAHRQAFQDTPEKYAPAYGGYCAYAVAKDQLASIDPTAWRIVDGKLYLNYSASIQDTWEEDIPGYIKQAEINWPDLDPARQ</sequence>
<reference evidence="1" key="2">
    <citation type="journal article" date="2020" name="Microorganisms">
        <title>Osmotic Adaptation and Compatible Solute Biosynthesis of Phototrophic Bacteria as Revealed from Genome Analyses.</title>
        <authorList>
            <person name="Imhoff J.F."/>
            <person name="Rahn T."/>
            <person name="Kunzel S."/>
            <person name="Keller A."/>
            <person name="Neulinger S.C."/>
        </authorList>
    </citation>
    <scope>NUCLEOTIDE SEQUENCE</scope>
    <source>
        <strain evidence="1">DSM 9154</strain>
    </source>
</reference>
<protein>
    <submittedName>
        <fullName evidence="1">YHS domain-containing protein</fullName>
    </submittedName>
</protein>
<dbReference type="Proteomes" id="UP000778970">
    <property type="component" value="Unassembled WGS sequence"/>
</dbReference>
<dbReference type="EMBL" id="NRRE01000028">
    <property type="protein sequence ID" value="MBK1698566.1"/>
    <property type="molecule type" value="Genomic_DNA"/>
</dbReference>
<dbReference type="NCBIfam" id="NF041384">
    <property type="entry name" value="YHS_seleno_dom"/>
    <property type="match status" value="1"/>
</dbReference>
<organism evidence="1 2">
    <name type="scientific">Rhodovibrio salinarum</name>
    <dbReference type="NCBI Taxonomy" id="1087"/>
    <lineage>
        <taxon>Bacteria</taxon>
        <taxon>Pseudomonadati</taxon>
        <taxon>Pseudomonadota</taxon>
        <taxon>Alphaproteobacteria</taxon>
        <taxon>Rhodospirillales</taxon>
        <taxon>Rhodovibrionaceae</taxon>
        <taxon>Rhodovibrio</taxon>
    </lineage>
</organism>
<name>A0A934QKK2_9PROT</name>
<comment type="caution">
    <text evidence="1">The sequence shown here is derived from an EMBL/GenBank/DDBJ whole genome shotgun (WGS) entry which is preliminary data.</text>
</comment>
<dbReference type="AlphaFoldDB" id="A0A934QKK2"/>
<evidence type="ECO:0000313" key="1">
    <source>
        <dbReference type="EMBL" id="MBK1698566.1"/>
    </source>
</evidence>
<reference evidence="1" key="1">
    <citation type="submission" date="2017-08" db="EMBL/GenBank/DDBJ databases">
        <authorList>
            <person name="Imhoff J.F."/>
            <person name="Rahn T."/>
            <person name="Kuenzel S."/>
            <person name="Neulinger S.C."/>
        </authorList>
    </citation>
    <scope>NUCLEOTIDE SEQUENCE</scope>
    <source>
        <strain evidence="1">DSM 9154</strain>
    </source>
</reference>